<dbReference type="AlphaFoldDB" id="A0AA87CRR9"/>
<dbReference type="Gene3D" id="3.10.20.480">
    <property type="entry name" value="Antirestriction protein ArdA, domain 1"/>
    <property type="match status" value="1"/>
</dbReference>
<protein>
    <submittedName>
        <fullName evidence="1">Antirestriction protein ArdA</fullName>
    </submittedName>
</protein>
<comment type="caution">
    <text evidence="1">The sequence shown here is derived from an EMBL/GenBank/DDBJ whole genome shotgun (WGS) entry which is preliminary data.</text>
</comment>
<dbReference type="InterPro" id="IPR009899">
    <property type="entry name" value="ArdA"/>
</dbReference>
<organism evidence="1 2">
    <name type="scientific">Providencia stuartii ATCC 25827</name>
    <dbReference type="NCBI Taxonomy" id="471874"/>
    <lineage>
        <taxon>Bacteria</taxon>
        <taxon>Pseudomonadati</taxon>
        <taxon>Pseudomonadota</taxon>
        <taxon>Gammaproteobacteria</taxon>
        <taxon>Enterobacterales</taxon>
        <taxon>Morganellaceae</taxon>
        <taxon>Providencia</taxon>
    </lineage>
</organism>
<evidence type="ECO:0000313" key="1">
    <source>
        <dbReference type="EMBL" id="EDU57795.1"/>
    </source>
</evidence>
<evidence type="ECO:0000313" key="2">
    <source>
        <dbReference type="Proteomes" id="UP000004506"/>
    </source>
</evidence>
<reference evidence="2" key="1">
    <citation type="submission" date="2008-04" db="EMBL/GenBank/DDBJ databases">
        <title>Draft genome sequence of Providencia stuartii (ATCC 25827).</title>
        <authorList>
            <person name="Sudarsanam P."/>
            <person name="Ley R."/>
            <person name="Guruge J."/>
            <person name="Turnbaugh P.J."/>
            <person name="Mahowald M."/>
            <person name="Liep D."/>
            <person name="Gordon J."/>
        </authorList>
    </citation>
    <scope>NUCLEOTIDE SEQUENCE [LARGE SCALE GENOMIC DNA]</scope>
    <source>
        <strain evidence="2">ATCC 25827</strain>
    </source>
</reference>
<dbReference type="InterPro" id="IPR041895">
    <property type="entry name" value="ArdA_dom1"/>
</dbReference>
<gene>
    <name evidence="1" type="ORF">PROSTU_04244</name>
</gene>
<dbReference type="Pfam" id="PF07275">
    <property type="entry name" value="ArdA"/>
    <property type="match status" value="1"/>
</dbReference>
<dbReference type="InterPro" id="IPR041893">
    <property type="entry name" value="ArdA_dom3"/>
</dbReference>
<dbReference type="Gene3D" id="1.10.10.1190">
    <property type="entry name" value="Antirestriction protein ArdA, domain 3"/>
    <property type="match status" value="1"/>
</dbReference>
<accession>A0AA87CRR9</accession>
<dbReference type="EMBL" id="ABJD02000105">
    <property type="protein sequence ID" value="EDU57795.1"/>
    <property type="molecule type" value="Genomic_DNA"/>
</dbReference>
<name>A0AA87CRR9_PROST</name>
<reference evidence="1 2" key="3">
    <citation type="submission" date="2008-05" db="EMBL/GenBank/DDBJ databases">
        <authorList>
            <person name="Fulton L."/>
            <person name="Clifton S."/>
            <person name="Fulton B."/>
            <person name="Xu J."/>
            <person name="Minx P."/>
            <person name="Pepin K.H."/>
            <person name="Johnson M."/>
            <person name="Thiruvilangam P."/>
            <person name="Bhonagiri V."/>
            <person name="Nash W.E."/>
            <person name="Mardis E.R."/>
            <person name="Wilson R.K."/>
        </authorList>
    </citation>
    <scope>NUCLEOTIDE SEQUENCE [LARGE SCALE GENOMIC DNA]</scope>
    <source>
        <strain evidence="1 2">ATCC 25827</strain>
    </source>
</reference>
<proteinExistence type="predicted"/>
<sequence>MNMHIAATASPCLKSGMISVFITNLGKYNEGELVGEWLELPATSKEIEHCLMRIGIDGIHYEEYFLTDYESSIDGLSSYISEYSVLDELNELATQLAMLSPDEIDLYQAAIEIGSSASSIHDLIHLADNLDSFQQLAGVNNEYDLGYYWIEESGCYDLAQLGHLSHYFDYERYGRDVCLEQGGIFHSGGYVYHTGG</sequence>
<dbReference type="Proteomes" id="UP000004506">
    <property type="component" value="Unassembled WGS sequence"/>
</dbReference>
<reference evidence="2" key="2">
    <citation type="submission" date="2008-04" db="EMBL/GenBank/DDBJ databases">
        <title>Draft genome sequence of Providencia stuartii(ATCC 25827).</title>
        <authorList>
            <person name="Sudarsanam P."/>
            <person name="Ley R."/>
            <person name="Guruge J."/>
            <person name="Turnbaugh P.J."/>
            <person name="Mahowald M."/>
            <person name="Liep D."/>
            <person name="Gordon J."/>
        </authorList>
    </citation>
    <scope>NUCLEOTIDE SEQUENCE [LARGE SCALE GENOMIC DNA]</scope>
    <source>
        <strain evidence="2">ATCC 25827</strain>
    </source>
</reference>